<gene>
    <name evidence="1" type="ORF">CCMP2556_LOCUS9378</name>
</gene>
<protein>
    <submittedName>
        <fullName evidence="1">Uncharacterized protein</fullName>
    </submittedName>
</protein>
<evidence type="ECO:0000313" key="2">
    <source>
        <dbReference type="Proteomes" id="UP001642484"/>
    </source>
</evidence>
<proteinExistence type="predicted"/>
<comment type="caution">
    <text evidence="1">The sequence shown here is derived from an EMBL/GenBank/DDBJ whole genome shotgun (WGS) entry which is preliminary data.</text>
</comment>
<dbReference type="EMBL" id="CAXAMN010004347">
    <property type="protein sequence ID" value="CAK9008755.1"/>
    <property type="molecule type" value="Genomic_DNA"/>
</dbReference>
<dbReference type="Proteomes" id="UP001642484">
    <property type="component" value="Unassembled WGS sequence"/>
</dbReference>
<evidence type="ECO:0000313" key="1">
    <source>
        <dbReference type="EMBL" id="CAK9008755.1"/>
    </source>
</evidence>
<organism evidence="1 2">
    <name type="scientific">Durusdinium trenchii</name>
    <dbReference type="NCBI Taxonomy" id="1381693"/>
    <lineage>
        <taxon>Eukaryota</taxon>
        <taxon>Sar</taxon>
        <taxon>Alveolata</taxon>
        <taxon>Dinophyceae</taxon>
        <taxon>Suessiales</taxon>
        <taxon>Symbiodiniaceae</taxon>
        <taxon>Durusdinium</taxon>
    </lineage>
</organism>
<sequence length="613" mass="67908">MITAVGSDSFFNLFEGEGKLKYLQRLAEKYVALYQADSVANIAELNPGVKAASRDIFRAFSCLLVLLHPVPGYLGTSVSNLTDFMSAHDESNTLVNGLNLFLKEDEAWQSRVDDCLKVGTSTLKLGQELQKLTSDLEEEDVPEADMSLITAPFKAAVQAFPAMRGNLKEGATDNLAQLVKDRVVKIVERLCQVSSVDSETVNQISTMTYAINLFASDRSIMELRSKFVEWQGKVSQQLFAENLANMTQTLEKQEVEGGAFHFSLPPTGDMLSLLQKLERGSEPMEEKVKRDLQYLSWALLRTLRFEAMGVHGKEPADIKSEELTLLNKMVDLAFDSHQQLSAVTGQAKLLSDGAYLRKQQAKWLKLGSDSKTRLKNDVKQGVLIAYLKSAESFFASVKKASGDKQPEHEIKEYSGKIAAMDIGEAFPLNEEVISGLNDFVHDMKATVEKHVGTLCEITSEKHLPGEGKSWKHSLGEEATVKEVRTFVSLHLGGDDVSKLPDILRTLDQDCSDVTLWQKRVKFLKDLNNETGKQVKQTLESLAKEVSHQHHMGQLFKSEGMLANGLVCKSNDMACKLIRKEMESLVGGNHGVKEQEVHPALLNAAKSVLDAGKK</sequence>
<name>A0ABP0J324_9DINO</name>
<accession>A0ABP0J324</accession>
<keyword evidence="2" id="KW-1185">Reference proteome</keyword>
<reference evidence="1 2" key="1">
    <citation type="submission" date="2024-02" db="EMBL/GenBank/DDBJ databases">
        <authorList>
            <person name="Chen Y."/>
            <person name="Shah S."/>
            <person name="Dougan E. K."/>
            <person name="Thang M."/>
            <person name="Chan C."/>
        </authorList>
    </citation>
    <scope>NUCLEOTIDE SEQUENCE [LARGE SCALE GENOMIC DNA]</scope>
</reference>